<feature type="transmembrane region" description="Helical" evidence="1">
    <location>
        <begin position="419"/>
        <end position="438"/>
    </location>
</feature>
<comment type="caution">
    <text evidence="2">The sequence shown here is derived from an EMBL/GenBank/DDBJ whole genome shotgun (WGS) entry which is preliminary data.</text>
</comment>
<feature type="transmembrane region" description="Helical" evidence="1">
    <location>
        <begin position="259"/>
        <end position="278"/>
    </location>
</feature>
<feature type="transmembrane region" description="Helical" evidence="1">
    <location>
        <begin position="142"/>
        <end position="163"/>
    </location>
</feature>
<feature type="transmembrane region" description="Helical" evidence="1">
    <location>
        <begin position="68"/>
        <end position="92"/>
    </location>
</feature>
<feature type="transmembrane region" description="Helical" evidence="1">
    <location>
        <begin position="42"/>
        <end position="59"/>
    </location>
</feature>
<evidence type="ECO:0000313" key="2">
    <source>
        <dbReference type="EMBL" id="HEN28960.1"/>
    </source>
</evidence>
<keyword evidence="1" id="KW-0812">Transmembrane</keyword>
<proteinExistence type="predicted"/>
<evidence type="ECO:0008006" key="3">
    <source>
        <dbReference type="Google" id="ProtNLM"/>
    </source>
</evidence>
<keyword evidence="1" id="KW-1133">Transmembrane helix</keyword>
<sequence length="585" mass="68891">MLKIGIAISLLFMFIVNSYILITTSRTTSYEVSIYNAYPMILWINFVLIGIMASLWILFDSKNRCHHVVLGILFLNQLTILLLPLFRGYFIYDRYDTLEHLGRVKDILLSCNLGSDNFYPIMHILITEIMTVADISLNSQTVWLPAFFWLMLLMGYFLFISNFTNNTELGKVSALIWMFFPLGYWHSHMVGNMFSFEFMFLILGVWFSSIARLKKYLLITILYSALVFFHPLTAIYLLMIFAIFDILNYISKTKKGEYFIKDLGVIVMIIWISWHLSFQTTIYSLQKFWFSLVGLLDRENPFFSMYISYVEKYNIPILRIAKFSLYRYWGVILLSGLALIVIVRLLSSIRNKREDEAMQQNLVVFGLFAILFATWSVLNVFFYFVNFERSLRYVVAFSIPLASSILLKLKKPRITRKRNISLVVLFLLFSYFGTFTVHSSPLSGNPNKQVSASEYYGMGWWFERRDDSLKGYDDGQISQYRFYEAWYGRDRAFKARNLIYFGEGRSLILEHFGYDKNEYAGEGFENPGYIILGRAVFEFYNATIWDRVDYWRWRPDEVIRLRGDSTVNIVYSSTDLSIYFVHKEE</sequence>
<dbReference type="AlphaFoldDB" id="A0A7C2K574"/>
<name>A0A7C2K574_UNCW3</name>
<gene>
    <name evidence="2" type="ORF">ENQ77_10025</name>
</gene>
<evidence type="ECO:0000256" key="1">
    <source>
        <dbReference type="SAM" id="Phobius"/>
    </source>
</evidence>
<keyword evidence="1" id="KW-0472">Membrane</keyword>
<protein>
    <recommendedName>
        <fullName evidence="3">Glycosyltransferase RgtA/B/C/D-like domain-containing protein</fullName>
    </recommendedName>
</protein>
<feature type="transmembrane region" description="Helical" evidence="1">
    <location>
        <begin position="328"/>
        <end position="349"/>
    </location>
</feature>
<feature type="transmembrane region" description="Helical" evidence="1">
    <location>
        <begin position="390"/>
        <end position="407"/>
    </location>
</feature>
<dbReference type="EMBL" id="DSOL01000285">
    <property type="protein sequence ID" value="HEN28960.1"/>
    <property type="molecule type" value="Genomic_DNA"/>
</dbReference>
<reference evidence="2" key="1">
    <citation type="journal article" date="2020" name="mSystems">
        <title>Genome- and Community-Level Interaction Insights into Carbon Utilization and Element Cycling Functions of Hydrothermarchaeota in Hydrothermal Sediment.</title>
        <authorList>
            <person name="Zhou Z."/>
            <person name="Liu Y."/>
            <person name="Xu W."/>
            <person name="Pan J."/>
            <person name="Luo Z.H."/>
            <person name="Li M."/>
        </authorList>
    </citation>
    <scope>NUCLEOTIDE SEQUENCE [LARGE SCALE GENOMIC DNA]</scope>
    <source>
        <strain evidence="2">SpSt-34</strain>
    </source>
</reference>
<organism evidence="2">
    <name type="scientific">candidate division WOR-3 bacterium</name>
    <dbReference type="NCBI Taxonomy" id="2052148"/>
    <lineage>
        <taxon>Bacteria</taxon>
        <taxon>Bacteria division WOR-3</taxon>
    </lineage>
</organism>
<accession>A0A7C2K574</accession>
<feature type="transmembrane region" description="Helical" evidence="1">
    <location>
        <begin position="361"/>
        <end position="384"/>
    </location>
</feature>
<feature type="transmembrane region" description="Helical" evidence="1">
    <location>
        <begin position="217"/>
        <end position="247"/>
    </location>
</feature>
<feature type="transmembrane region" description="Helical" evidence="1">
    <location>
        <begin position="193"/>
        <end position="211"/>
    </location>
</feature>